<keyword evidence="3" id="KW-0812">Transmembrane</keyword>
<name>A0ABU9CRD2_9NOCA</name>
<dbReference type="EMBL" id="JBBPCN010000001">
    <property type="protein sequence ID" value="MEK8069968.1"/>
    <property type="molecule type" value="Genomic_DNA"/>
</dbReference>
<keyword evidence="5" id="KW-1185">Reference proteome</keyword>
<keyword evidence="3" id="KW-0472">Membrane</keyword>
<dbReference type="RefSeq" id="WP_341440266.1">
    <property type="nucleotide sequence ID" value="NZ_JBBPCN010000001.1"/>
</dbReference>
<protein>
    <recommendedName>
        <fullName evidence="1">Signal peptidase I</fullName>
        <ecNumber evidence="1">3.4.21.89</ecNumber>
    </recommendedName>
</protein>
<dbReference type="InterPro" id="IPR001733">
    <property type="entry name" value="Peptidase_S26B"/>
</dbReference>
<feature type="region of interest" description="Disordered" evidence="2">
    <location>
        <begin position="357"/>
        <end position="454"/>
    </location>
</feature>
<proteinExistence type="predicted"/>
<feature type="transmembrane region" description="Helical" evidence="3">
    <location>
        <begin position="117"/>
        <end position="138"/>
    </location>
</feature>
<dbReference type="CDD" id="cd06462">
    <property type="entry name" value="Peptidase_S24_S26"/>
    <property type="match status" value="1"/>
</dbReference>
<keyword evidence="4" id="KW-0378">Hydrolase</keyword>
<dbReference type="Proteomes" id="UP001456513">
    <property type="component" value="Unassembled WGS sequence"/>
</dbReference>
<reference evidence="4 5" key="1">
    <citation type="submission" date="2024-03" db="EMBL/GenBank/DDBJ databases">
        <title>Rhodococcus navarretei sp. nov. and Pseudarthrobacter quantumdoti sp. nov., two new species with the ability to biosynthesize Quantum Dots isolated from soil samples at Union Glacier, Antarctica.</title>
        <authorList>
            <person name="Vargas M."/>
        </authorList>
    </citation>
    <scope>NUCLEOTIDE SEQUENCE [LARGE SCALE GENOMIC DNA]</scope>
    <source>
        <strain evidence="4 5">EXRC-4A-4</strain>
    </source>
</reference>
<gene>
    <name evidence="4" type="ORF">AABD04_03785</name>
</gene>
<accession>A0ABU9CRD2</accession>
<evidence type="ECO:0000256" key="1">
    <source>
        <dbReference type="NCBIfam" id="TIGR02228"/>
    </source>
</evidence>
<evidence type="ECO:0000256" key="2">
    <source>
        <dbReference type="SAM" id="MobiDB-lite"/>
    </source>
</evidence>
<feature type="region of interest" description="Disordered" evidence="2">
    <location>
        <begin position="150"/>
        <end position="179"/>
    </location>
</feature>
<organism evidence="4 5">
    <name type="scientific">Rhodococcus navarretei</name>
    <dbReference type="NCBI Taxonomy" id="3128981"/>
    <lineage>
        <taxon>Bacteria</taxon>
        <taxon>Bacillati</taxon>
        <taxon>Actinomycetota</taxon>
        <taxon>Actinomycetes</taxon>
        <taxon>Mycobacteriales</taxon>
        <taxon>Nocardiaceae</taxon>
        <taxon>Rhodococcus</taxon>
    </lineage>
</organism>
<feature type="compositionally biased region" description="Low complexity" evidence="2">
    <location>
        <begin position="357"/>
        <end position="399"/>
    </location>
</feature>
<comment type="caution">
    <text evidence="4">The sequence shown here is derived from an EMBL/GenBank/DDBJ whole genome shotgun (WGS) entry which is preliminary data.</text>
</comment>
<dbReference type="EC" id="3.4.21.89" evidence="1"/>
<feature type="compositionally biased region" description="Low complexity" evidence="2">
    <location>
        <begin position="408"/>
        <end position="454"/>
    </location>
</feature>
<evidence type="ECO:0000313" key="4">
    <source>
        <dbReference type="EMBL" id="MEK8069968.1"/>
    </source>
</evidence>
<dbReference type="NCBIfam" id="TIGR02228">
    <property type="entry name" value="sigpep_I_arch"/>
    <property type="match status" value="1"/>
</dbReference>
<sequence length="539" mass="54146">MGALAGLICVSFALAAVFFGITPLIFRSGSMAPAIDTGALALSKTTPATDIQVGDIVKVTNASGAGITHRVVEIGAVGSDSAQLFLKGDANAEPDAESYVVSEADRVFFSVGKLGYAVTWLSGPVAVFLGGIAVGALLMTAFGFRRSAGEPAVGPAGPPDDEDGSEQSQSGRHSAPRRGASTLSVVLALTAISAVGISASNTPTTLAAGQDTATALSGAITTALPIPAPLSLTCMNAERGLLGAIRFVNLTFPSRGAQYTYQLTLKKAGENNREFAVAGTAATGVVITQAVENGALLELLPLPLAPVLDGVYTASIRTKSGTRFSQPSPTVNITMSNGLLLGLAASARCGGTAAAARSAPQAIVPEATTPSATTPTPTTLAPESTTAPGTTDPSVTEESPAPPPVEVPPTTTTPSTTTDTPAAAPAPAPEETTTTPPAPVALSTPQTSPSGTSTAQVVDIDGSPTLQIVDTTGAVQYSAPALSSEAYGYGVNWSAGDQLWLLGPDQLVRLDGSGGSWSRSVVDPTATDQIPSEILALLN</sequence>
<evidence type="ECO:0000256" key="3">
    <source>
        <dbReference type="SAM" id="Phobius"/>
    </source>
</evidence>
<evidence type="ECO:0000313" key="5">
    <source>
        <dbReference type="Proteomes" id="UP001456513"/>
    </source>
</evidence>
<dbReference type="GO" id="GO:0009003">
    <property type="term" value="F:signal peptidase activity"/>
    <property type="evidence" value="ECO:0007669"/>
    <property type="project" value="UniProtKB-EC"/>
</dbReference>
<keyword evidence="3" id="KW-1133">Transmembrane helix</keyword>